<dbReference type="AlphaFoldDB" id="A0A1W1CXF4"/>
<protein>
    <submittedName>
        <fullName evidence="1">Uncharacterized protein</fullName>
    </submittedName>
</protein>
<gene>
    <name evidence="1" type="ORF">MNB_SV-13-796</name>
</gene>
<name>A0A1W1CXF4_9ZZZZ</name>
<sequence length="193" mass="22255">MSSSFIIIDNDDKIETPLGLEGYQDNDSSAYNIFAISTGNYQNKRLSVNEAPLDFGVDLLNPKQKFITNYRTGSVMNIDIKSQYSVKGIFYDKATKKPIRYKAFKVFNTITGEKSNSFTTEKGEFTINQANIGIYNITFMRERNTKESARFSFEIKENKHQKNLIDLGNIYIDIPKKQEIKKYKIFHKLNSPT</sequence>
<accession>A0A1W1CXF4</accession>
<organism evidence="1">
    <name type="scientific">hydrothermal vent metagenome</name>
    <dbReference type="NCBI Taxonomy" id="652676"/>
    <lineage>
        <taxon>unclassified sequences</taxon>
        <taxon>metagenomes</taxon>
        <taxon>ecological metagenomes</taxon>
    </lineage>
</organism>
<evidence type="ECO:0000313" key="1">
    <source>
        <dbReference type="EMBL" id="SFV70459.1"/>
    </source>
</evidence>
<dbReference type="EMBL" id="FPHM01000156">
    <property type="protein sequence ID" value="SFV70459.1"/>
    <property type="molecule type" value="Genomic_DNA"/>
</dbReference>
<reference evidence="1" key="1">
    <citation type="submission" date="2016-10" db="EMBL/GenBank/DDBJ databases">
        <authorList>
            <person name="de Groot N.N."/>
        </authorList>
    </citation>
    <scope>NUCLEOTIDE SEQUENCE</scope>
</reference>
<proteinExistence type="predicted"/>